<reference evidence="2" key="1">
    <citation type="submission" date="2017-05" db="EMBL/GenBank/DDBJ databases">
        <title>Complete and WGS of Bordetella genogroups.</title>
        <authorList>
            <person name="Spilker T."/>
            <person name="Lipuma J."/>
        </authorList>
    </citation>
    <scope>NUCLEOTIDE SEQUENCE [LARGE SCALE GENOMIC DNA]</scope>
    <source>
        <strain evidence="2">AU18089</strain>
    </source>
</reference>
<proteinExistence type="predicted"/>
<organism evidence="1 2">
    <name type="scientific">Bordetella genomosp. 7</name>
    <dbReference type="NCBI Taxonomy" id="1416805"/>
    <lineage>
        <taxon>Bacteria</taxon>
        <taxon>Pseudomonadati</taxon>
        <taxon>Pseudomonadota</taxon>
        <taxon>Betaproteobacteria</taxon>
        <taxon>Burkholderiales</taxon>
        <taxon>Alcaligenaceae</taxon>
        <taxon>Bordetella</taxon>
    </lineage>
</organism>
<dbReference type="RefSeq" id="WP_026637972.1">
    <property type="nucleotide sequence ID" value="NZ_NEVI01000014.1"/>
</dbReference>
<dbReference type="AlphaFoldDB" id="A0A261REE0"/>
<protein>
    <submittedName>
        <fullName evidence="1">Uncharacterized protein</fullName>
    </submittedName>
</protein>
<dbReference type="OrthoDB" id="8657117at2"/>
<evidence type="ECO:0000313" key="1">
    <source>
        <dbReference type="EMBL" id="OZI22703.1"/>
    </source>
</evidence>
<keyword evidence="2" id="KW-1185">Reference proteome</keyword>
<name>A0A261REE0_9BORD</name>
<accession>A0A261REE0</accession>
<sequence length="71" mass="7706">MSVMCAGCQGITPGIPGIEPHAGLGHQGFVHPQAKGREGCREDHFRCLECGAKWLRETDKWGTDQGFKLAP</sequence>
<dbReference type="Proteomes" id="UP000216947">
    <property type="component" value="Unassembled WGS sequence"/>
</dbReference>
<evidence type="ECO:0000313" key="2">
    <source>
        <dbReference type="Proteomes" id="UP000216947"/>
    </source>
</evidence>
<dbReference type="EMBL" id="NEVK01000004">
    <property type="protein sequence ID" value="OZI22703.1"/>
    <property type="molecule type" value="Genomic_DNA"/>
</dbReference>
<gene>
    <name evidence="1" type="ORF">CAL19_09315</name>
</gene>
<comment type="caution">
    <text evidence="1">The sequence shown here is derived from an EMBL/GenBank/DDBJ whole genome shotgun (WGS) entry which is preliminary data.</text>
</comment>